<gene>
    <name evidence="3" type="ORF">MNB_SV-14-1614</name>
</gene>
<reference evidence="3" key="1">
    <citation type="submission" date="2016-10" db="EMBL/GenBank/DDBJ databases">
        <authorList>
            <person name="de Groot N.N."/>
        </authorList>
    </citation>
    <scope>NUCLEOTIDE SEQUENCE</scope>
</reference>
<dbReference type="InterPro" id="IPR011250">
    <property type="entry name" value="OMP/PagP_B-barrel"/>
</dbReference>
<protein>
    <recommendedName>
        <fullName evidence="2">Outer membrane protein beta-barrel domain-containing protein</fullName>
    </recommendedName>
</protein>
<dbReference type="InterPro" id="IPR027385">
    <property type="entry name" value="Beta-barrel_OMP"/>
</dbReference>
<organism evidence="3">
    <name type="scientific">hydrothermal vent metagenome</name>
    <dbReference type="NCBI Taxonomy" id="652676"/>
    <lineage>
        <taxon>unclassified sequences</taxon>
        <taxon>metagenomes</taxon>
        <taxon>ecological metagenomes</taxon>
    </lineage>
</organism>
<keyword evidence="1" id="KW-0732">Signal</keyword>
<proteinExistence type="predicted"/>
<evidence type="ECO:0000259" key="2">
    <source>
        <dbReference type="Pfam" id="PF13505"/>
    </source>
</evidence>
<name>A0A1W1C008_9ZZZZ</name>
<sequence>MKKLNITLLSIFATSAIYAGGTFVEPTYETKDIEFAEESVIDEPVEEYTEQPITEEYTEQPITEEYVEQPVEEYIKPVKEHLKPIKEEVVTKNHTTLPPPLPIKDIKTNGFYAGIGISSAKFETCCKCKGTSRSLHSGTDKTLGLMGRVGYDVNQYVGVEARGIRTNWKSDGGKIKHIGVFVKPMLPVGEETNLYALAGLAKTTTQGRLQHVNSKSFAWGVGVEHDISEDRAKDGRYNRKFDGEGDQEQGLGIFADYERLIQKSGSPNLDTINVGVTYDF</sequence>
<feature type="domain" description="Outer membrane protein beta-barrel" evidence="2">
    <location>
        <begin position="108"/>
        <end position="280"/>
    </location>
</feature>
<accession>A0A1W1C008</accession>
<evidence type="ECO:0000256" key="1">
    <source>
        <dbReference type="ARBA" id="ARBA00022729"/>
    </source>
</evidence>
<evidence type="ECO:0000313" key="3">
    <source>
        <dbReference type="EMBL" id="SFV59057.1"/>
    </source>
</evidence>
<dbReference type="EMBL" id="FPHN01000098">
    <property type="protein sequence ID" value="SFV59057.1"/>
    <property type="molecule type" value="Genomic_DNA"/>
</dbReference>
<dbReference type="Gene3D" id="2.40.160.20">
    <property type="match status" value="1"/>
</dbReference>
<dbReference type="SUPFAM" id="SSF56925">
    <property type="entry name" value="OMPA-like"/>
    <property type="match status" value="1"/>
</dbReference>
<dbReference type="Pfam" id="PF13505">
    <property type="entry name" value="OMP_b-brl"/>
    <property type="match status" value="1"/>
</dbReference>
<dbReference type="AlphaFoldDB" id="A0A1W1C008"/>